<evidence type="ECO:0000256" key="3">
    <source>
        <dbReference type="ARBA" id="ARBA00009587"/>
    </source>
</evidence>
<evidence type="ECO:0000313" key="14">
    <source>
        <dbReference type="EMBL" id="NRF66650.1"/>
    </source>
</evidence>
<keyword evidence="8" id="KW-0443">Lipid metabolism</keyword>
<feature type="domain" description="O-acyltransferase WSD1 C-terminal" evidence="13">
    <location>
        <begin position="315"/>
        <end position="456"/>
    </location>
</feature>
<evidence type="ECO:0000256" key="9">
    <source>
        <dbReference type="ARBA" id="ARBA00023315"/>
    </source>
</evidence>
<dbReference type="InterPro" id="IPR023213">
    <property type="entry name" value="CAT-like_dom_sf"/>
</dbReference>
<evidence type="ECO:0000256" key="5">
    <source>
        <dbReference type="ARBA" id="ARBA00022516"/>
    </source>
</evidence>
<dbReference type="InterPro" id="IPR004255">
    <property type="entry name" value="O-acyltransferase_WSD1_N"/>
</dbReference>
<name>A0ABX2EBY0_9BURK</name>
<dbReference type="PANTHER" id="PTHR31650">
    <property type="entry name" value="O-ACYLTRANSFERASE (WSD1-LIKE) FAMILY PROTEIN"/>
    <property type="match status" value="1"/>
</dbReference>
<evidence type="ECO:0000256" key="11">
    <source>
        <dbReference type="SAM" id="Phobius"/>
    </source>
</evidence>
<dbReference type="Pfam" id="PF06974">
    <property type="entry name" value="WS_DGAT_C"/>
    <property type="match status" value="1"/>
</dbReference>
<comment type="pathway">
    <text evidence="1">Glycerolipid metabolism; triacylglycerol biosynthesis.</text>
</comment>
<evidence type="ECO:0000256" key="8">
    <source>
        <dbReference type="ARBA" id="ARBA00023098"/>
    </source>
</evidence>
<feature type="domain" description="O-acyltransferase WSD1-like N-terminal" evidence="12">
    <location>
        <begin position="1"/>
        <end position="272"/>
    </location>
</feature>
<keyword evidence="5" id="KW-0444">Lipid biosynthesis</keyword>
<evidence type="ECO:0000256" key="7">
    <source>
        <dbReference type="ARBA" id="ARBA00022798"/>
    </source>
</evidence>
<evidence type="ECO:0000313" key="15">
    <source>
        <dbReference type="Proteomes" id="UP000737171"/>
    </source>
</evidence>
<evidence type="ECO:0000256" key="2">
    <source>
        <dbReference type="ARBA" id="ARBA00005189"/>
    </source>
</evidence>
<keyword evidence="7" id="KW-0319">Glycerol metabolism</keyword>
<comment type="catalytic activity">
    <reaction evidence="10">
        <text>an acyl-CoA + a 1,2-diacyl-sn-glycerol = a triacyl-sn-glycerol + CoA</text>
        <dbReference type="Rhea" id="RHEA:10868"/>
        <dbReference type="ChEBI" id="CHEBI:17815"/>
        <dbReference type="ChEBI" id="CHEBI:57287"/>
        <dbReference type="ChEBI" id="CHEBI:58342"/>
        <dbReference type="ChEBI" id="CHEBI:64615"/>
        <dbReference type="EC" id="2.3.1.20"/>
    </reaction>
</comment>
<dbReference type="NCBIfam" id="TIGR02946">
    <property type="entry name" value="acyl_WS_DGAT"/>
    <property type="match status" value="1"/>
</dbReference>
<keyword evidence="6" id="KW-0808">Transferase</keyword>
<dbReference type="InterPro" id="IPR014292">
    <property type="entry name" value="Acyl_transf_WS/DGAT"/>
</dbReference>
<accession>A0ABX2EBY0</accession>
<comment type="pathway">
    <text evidence="2">Lipid metabolism.</text>
</comment>
<proteinExistence type="inferred from homology"/>
<dbReference type="Pfam" id="PF03007">
    <property type="entry name" value="WS_DGAT_cat"/>
    <property type="match status" value="1"/>
</dbReference>
<dbReference type="InterPro" id="IPR009721">
    <property type="entry name" value="O-acyltransferase_WSD1_C"/>
</dbReference>
<dbReference type="EC" id="2.3.1.20" evidence="4"/>
<comment type="caution">
    <text evidence="14">The sequence shown here is derived from an EMBL/GenBank/DDBJ whole genome shotgun (WGS) entry which is preliminary data.</text>
</comment>
<keyword evidence="11" id="KW-1133">Transmembrane helix</keyword>
<dbReference type="PANTHER" id="PTHR31650:SF1">
    <property type="entry name" value="WAX ESTER SYNTHASE_DIACYLGLYCEROL ACYLTRANSFERASE 4-RELATED"/>
    <property type="match status" value="1"/>
</dbReference>
<keyword evidence="9" id="KW-0012">Acyltransferase</keyword>
<keyword evidence="11" id="KW-0812">Transmembrane</keyword>
<feature type="transmembrane region" description="Helical" evidence="11">
    <location>
        <begin position="15"/>
        <end position="35"/>
    </location>
</feature>
<evidence type="ECO:0000256" key="4">
    <source>
        <dbReference type="ARBA" id="ARBA00013244"/>
    </source>
</evidence>
<dbReference type="Proteomes" id="UP000737171">
    <property type="component" value="Unassembled WGS sequence"/>
</dbReference>
<evidence type="ECO:0000259" key="13">
    <source>
        <dbReference type="Pfam" id="PF06974"/>
    </source>
</evidence>
<dbReference type="Gene3D" id="3.30.559.10">
    <property type="entry name" value="Chloramphenicol acetyltransferase-like domain"/>
    <property type="match status" value="1"/>
</dbReference>
<protein>
    <recommendedName>
        <fullName evidence="4">diacylglycerol O-acyltransferase</fullName>
        <ecNumber evidence="4">2.3.1.20</ecNumber>
    </recommendedName>
</protein>
<evidence type="ECO:0000259" key="12">
    <source>
        <dbReference type="Pfam" id="PF03007"/>
    </source>
</evidence>
<dbReference type="SUPFAM" id="SSF52777">
    <property type="entry name" value="CoA-dependent acyltransferases"/>
    <property type="match status" value="2"/>
</dbReference>
<evidence type="ECO:0000256" key="1">
    <source>
        <dbReference type="ARBA" id="ARBA00004771"/>
    </source>
</evidence>
<reference evidence="14 15" key="1">
    <citation type="submission" date="2020-05" db="EMBL/GenBank/DDBJ databases">
        <title>Aquincola sp. isolate from soil.</title>
        <authorList>
            <person name="Han J."/>
            <person name="Kim D.-U."/>
        </authorList>
    </citation>
    <scope>NUCLEOTIDE SEQUENCE [LARGE SCALE GENOMIC DNA]</scope>
    <source>
        <strain evidence="14 15">S2</strain>
    </source>
</reference>
<evidence type="ECO:0000256" key="10">
    <source>
        <dbReference type="ARBA" id="ARBA00048109"/>
    </source>
</evidence>
<comment type="similarity">
    <text evidence="3">Belongs to the long-chain O-acyltransferase family.</text>
</comment>
<gene>
    <name evidence="14" type="ORF">HLB44_06610</name>
</gene>
<evidence type="ECO:0000256" key="6">
    <source>
        <dbReference type="ARBA" id="ARBA00022679"/>
    </source>
</evidence>
<dbReference type="InterPro" id="IPR045034">
    <property type="entry name" value="O-acyltransferase_WSD1-like"/>
</dbReference>
<keyword evidence="15" id="KW-1185">Reference proteome</keyword>
<keyword evidence="11" id="KW-0472">Membrane</keyword>
<organism evidence="14 15">
    <name type="scientific">Pseudaquabacterium terrae</name>
    <dbReference type="NCBI Taxonomy" id="2732868"/>
    <lineage>
        <taxon>Bacteria</taxon>
        <taxon>Pseudomonadati</taxon>
        <taxon>Pseudomonadota</taxon>
        <taxon>Betaproteobacteria</taxon>
        <taxon>Burkholderiales</taxon>
        <taxon>Sphaerotilaceae</taxon>
        <taxon>Pseudaquabacterium</taxon>
    </lineage>
</organism>
<sequence>MSRVDTAWLRMDNDVNLMMIVGVWMLTPKIGLAALRERVADKLLKYGRFHQRAVADAMGATWVEADDFDIEQHVVVEQLHRAKGQSERAALQQRCGELAMTPLDPERPLWQIHLIEDYEGGSALIARIHHCIADGIALISVMLSITDGGNDPPQRRKKVEADDGESDWLSDAVLKPLSDITIKAIGMYSGGMQKSIDMLANPQQPLLGSLDMAKSGLQVVNDLASIAMMSDDSPTLLKGQPDGKKVVAWGEPLPLDQVKAIGKALGCSINDVLLSCVAGAVAHYLRERGDDPTGKEIRAMVPVNLRPLEKAWQLGNRFGLAPLVLPIGIDNPVERVFAVRARMAELKGSYQPLLAFAVLSITGLFVKPVQDAVLNLFAKKATAVMTNVPGPAKPLQFLGSTLRQTMFWVPASGNIGVGVSILSYGGGVQFGLITDHALCPEPQAIIDGFEPEFDKLVWLTMMLPWAGQDGAA</sequence>
<dbReference type="EMBL" id="JABRWJ010000002">
    <property type="protein sequence ID" value="NRF66650.1"/>
    <property type="molecule type" value="Genomic_DNA"/>
</dbReference>